<dbReference type="Pfam" id="PF10262">
    <property type="entry name" value="Rdx"/>
    <property type="match status" value="1"/>
</dbReference>
<sequence>MEQQEATSTVVLPRVAITYCTQCKWLLRAAYFGQELLSTFGTSIGEIALIPATGGIFTVYLTHKPDTASEAQQVLLWDRKAEGGFPETKILKQRVRNHIEPEKKLGHSDTPSSKDKAIPTGNGNDGGHGEQTGEAIAPATTGLADAENDPLVQEAAAQECQDCQ</sequence>
<accession>A0AAV9JQE6</accession>
<name>A0AAV9JQE6_9PEZI</name>
<dbReference type="EMBL" id="JAVFHQ010000012">
    <property type="protein sequence ID" value="KAK4547217.1"/>
    <property type="molecule type" value="Genomic_DNA"/>
</dbReference>
<dbReference type="PANTHER" id="PTHR36417">
    <property type="entry name" value="SELENOPROTEIN DOMAIN PROTEIN (AFU_ORTHOLOGUE AFUA_1G05220)"/>
    <property type="match status" value="1"/>
</dbReference>
<dbReference type="Gene3D" id="3.40.30.10">
    <property type="entry name" value="Glutaredoxin"/>
    <property type="match status" value="1"/>
</dbReference>
<dbReference type="SUPFAM" id="SSF52833">
    <property type="entry name" value="Thioredoxin-like"/>
    <property type="match status" value="1"/>
</dbReference>
<dbReference type="Proteomes" id="UP001324427">
    <property type="component" value="Unassembled WGS sequence"/>
</dbReference>
<dbReference type="PANTHER" id="PTHR36417:SF2">
    <property type="entry name" value="SELENOPROTEIN DOMAIN PROTEIN (AFU_ORTHOLOGUE AFUA_1G05220)"/>
    <property type="match status" value="1"/>
</dbReference>
<dbReference type="InterPro" id="IPR036249">
    <property type="entry name" value="Thioredoxin-like_sf"/>
</dbReference>
<reference evidence="3 4" key="1">
    <citation type="submission" date="2021-11" db="EMBL/GenBank/DDBJ databases">
        <title>Black yeast isolated from Biological Soil Crust.</title>
        <authorList>
            <person name="Kurbessoian T."/>
        </authorList>
    </citation>
    <scope>NUCLEOTIDE SEQUENCE [LARGE SCALE GENOMIC DNA]</scope>
    <source>
        <strain evidence="3 4">CCFEE 5522</strain>
    </source>
</reference>
<feature type="compositionally biased region" description="Low complexity" evidence="2">
    <location>
        <begin position="153"/>
        <end position="164"/>
    </location>
</feature>
<keyword evidence="4" id="KW-1185">Reference proteome</keyword>
<evidence type="ECO:0000256" key="1">
    <source>
        <dbReference type="ARBA" id="ARBA00023284"/>
    </source>
</evidence>
<evidence type="ECO:0008006" key="5">
    <source>
        <dbReference type="Google" id="ProtNLM"/>
    </source>
</evidence>
<feature type="region of interest" description="Disordered" evidence="2">
    <location>
        <begin position="92"/>
        <end position="164"/>
    </location>
</feature>
<dbReference type="NCBIfam" id="TIGR02174">
    <property type="entry name" value="CXXU_selWTH"/>
    <property type="match status" value="1"/>
</dbReference>
<organism evidence="3 4">
    <name type="scientific">Oleoguttula mirabilis</name>
    <dbReference type="NCBI Taxonomy" id="1507867"/>
    <lineage>
        <taxon>Eukaryota</taxon>
        <taxon>Fungi</taxon>
        <taxon>Dikarya</taxon>
        <taxon>Ascomycota</taxon>
        <taxon>Pezizomycotina</taxon>
        <taxon>Dothideomycetes</taxon>
        <taxon>Dothideomycetidae</taxon>
        <taxon>Mycosphaerellales</taxon>
        <taxon>Teratosphaeriaceae</taxon>
        <taxon>Oleoguttula</taxon>
    </lineage>
</organism>
<gene>
    <name evidence="3" type="ORF">LTR36_001439</name>
</gene>
<feature type="compositionally biased region" description="Basic and acidic residues" evidence="2">
    <location>
        <begin position="97"/>
        <end position="117"/>
    </location>
</feature>
<proteinExistence type="predicted"/>
<protein>
    <recommendedName>
        <fullName evidence="5">Selenoprotein W</fullName>
    </recommendedName>
</protein>
<comment type="caution">
    <text evidence="3">The sequence shown here is derived from an EMBL/GenBank/DDBJ whole genome shotgun (WGS) entry which is preliminary data.</text>
</comment>
<evidence type="ECO:0000313" key="4">
    <source>
        <dbReference type="Proteomes" id="UP001324427"/>
    </source>
</evidence>
<evidence type="ECO:0000313" key="3">
    <source>
        <dbReference type="EMBL" id="KAK4547217.1"/>
    </source>
</evidence>
<evidence type="ECO:0000256" key="2">
    <source>
        <dbReference type="SAM" id="MobiDB-lite"/>
    </source>
</evidence>
<dbReference type="InterPro" id="IPR011893">
    <property type="entry name" value="Selenoprotein_Rdx-typ"/>
</dbReference>
<keyword evidence="1" id="KW-0676">Redox-active center</keyword>
<dbReference type="AlphaFoldDB" id="A0AAV9JQE6"/>